<keyword evidence="1" id="KW-0805">Transcription regulation</keyword>
<dbReference type="InterPro" id="IPR036390">
    <property type="entry name" value="WH_DNA-bd_sf"/>
</dbReference>
<evidence type="ECO:0000256" key="3">
    <source>
        <dbReference type="ARBA" id="ARBA00023163"/>
    </source>
</evidence>
<reference evidence="5 8" key="2">
    <citation type="submission" date="2016-01" db="EMBL/GenBank/DDBJ databases">
        <authorList>
            <person name="Varghese N."/>
        </authorList>
    </citation>
    <scope>NUCLEOTIDE SEQUENCE [LARGE SCALE GENOMIC DNA]</scope>
    <source>
        <strain evidence="5 8">HL-91</strain>
    </source>
</reference>
<dbReference type="InterPro" id="IPR036388">
    <property type="entry name" value="WH-like_DNA-bd_sf"/>
</dbReference>
<dbReference type="Pfam" id="PF07729">
    <property type="entry name" value="FCD"/>
    <property type="match status" value="1"/>
</dbReference>
<comment type="caution">
    <text evidence="6">The sequence shown here is derived from an EMBL/GenBank/DDBJ whole genome shotgun (WGS) entry which is preliminary data.</text>
</comment>
<evidence type="ECO:0000313" key="7">
    <source>
        <dbReference type="Proteomes" id="UP000050413"/>
    </source>
</evidence>
<evidence type="ECO:0000256" key="1">
    <source>
        <dbReference type="ARBA" id="ARBA00023015"/>
    </source>
</evidence>
<dbReference type="Proteomes" id="UP000050413">
    <property type="component" value="Unassembled WGS sequence"/>
</dbReference>
<protein>
    <submittedName>
        <fullName evidence="5 6">Transcriptional regulator</fullName>
    </submittedName>
</protein>
<keyword evidence="8" id="KW-1185">Reference proteome</keyword>
<dbReference type="SMART" id="SM00345">
    <property type="entry name" value="HTH_GNTR"/>
    <property type="match status" value="1"/>
</dbReference>
<dbReference type="EMBL" id="LJSG01000005">
    <property type="protein sequence ID" value="KPP94556.1"/>
    <property type="molecule type" value="Genomic_DNA"/>
</dbReference>
<dbReference type="PRINTS" id="PR00035">
    <property type="entry name" value="HTHGNTR"/>
</dbReference>
<evidence type="ECO:0000313" key="6">
    <source>
        <dbReference type="EMBL" id="KPP94556.1"/>
    </source>
</evidence>
<dbReference type="Proteomes" id="UP000182045">
    <property type="component" value="Unassembled WGS sequence"/>
</dbReference>
<dbReference type="SUPFAM" id="SSF46785">
    <property type="entry name" value="Winged helix' DNA-binding domain"/>
    <property type="match status" value="1"/>
</dbReference>
<evidence type="ECO:0000259" key="4">
    <source>
        <dbReference type="PROSITE" id="PS50949"/>
    </source>
</evidence>
<dbReference type="SMART" id="SM00895">
    <property type="entry name" value="FCD"/>
    <property type="match status" value="1"/>
</dbReference>
<dbReference type="Pfam" id="PF00392">
    <property type="entry name" value="GntR"/>
    <property type="match status" value="1"/>
</dbReference>
<dbReference type="RefSeq" id="WP_245638823.1">
    <property type="nucleotide sequence ID" value="NZ_FBYC01000004.1"/>
</dbReference>
<dbReference type="Gene3D" id="1.10.10.10">
    <property type="entry name" value="Winged helix-like DNA-binding domain superfamily/Winged helix DNA-binding domain"/>
    <property type="match status" value="1"/>
</dbReference>
<dbReference type="AlphaFoldDB" id="A0A0P7WAF8"/>
<dbReference type="PROSITE" id="PS50949">
    <property type="entry name" value="HTH_GNTR"/>
    <property type="match status" value="1"/>
</dbReference>
<dbReference type="CDD" id="cd07377">
    <property type="entry name" value="WHTH_GntR"/>
    <property type="match status" value="1"/>
</dbReference>
<dbReference type="GO" id="GO:0003700">
    <property type="term" value="F:DNA-binding transcription factor activity"/>
    <property type="evidence" value="ECO:0007669"/>
    <property type="project" value="InterPro"/>
</dbReference>
<name>A0A0P7WAF8_9RHOB</name>
<dbReference type="SUPFAM" id="SSF48008">
    <property type="entry name" value="GntR ligand-binding domain-like"/>
    <property type="match status" value="1"/>
</dbReference>
<feature type="domain" description="HTH gntR-type" evidence="4">
    <location>
        <begin position="20"/>
        <end position="88"/>
    </location>
</feature>
<dbReference type="InterPro" id="IPR008920">
    <property type="entry name" value="TF_FadR/GntR_C"/>
</dbReference>
<dbReference type="GO" id="GO:0003677">
    <property type="term" value="F:DNA binding"/>
    <property type="evidence" value="ECO:0007669"/>
    <property type="project" value="UniProtKB-KW"/>
</dbReference>
<proteinExistence type="predicted"/>
<evidence type="ECO:0000313" key="5">
    <source>
        <dbReference type="EMBL" id="CUX83225.1"/>
    </source>
</evidence>
<dbReference type="PATRIC" id="fig|1666912.4.peg.2637"/>
<dbReference type="PANTHER" id="PTHR43537:SF5">
    <property type="entry name" value="UXU OPERON TRANSCRIPTIONAL REGULATOR"/>
    <property type="match status" value="1"/>
</dbReference>
<keyword evidence="2 5" id="KW-0238">DNA-binding</keyword>
<gene>
    <name evidence="5" type="ORF">Ga0058931_2853</name>
    <name evidence="6" type="ORF">HLUCCA05_12100</name>
</gene>
<dbReference type="PANTHER" id="PTHR43537">
    <property type="entry name" value="TRANSCRIPTIONAL REGULATOR, GNTR FAMILY"/>
    <property type="match status" value="1"/>
</dbReference>
<dbReference type="InterPro" id="IPR000524">
    <property type="entry name" value="Tscrpt_reg_HTH_GntR"/>
</dbReference>
<sequence>MGLAMNSRLEAGLVLDQAVGGTVQIVIDTLFAKIQSEEYPADSRLPSERALAAELGVSRNTVREALDVLATHDIIRRRAGSGSFVTYRARKVEQSSSGSIAERTSPLDHLVVRSIIEPEMVRLATINMSPRELEELDDIVSRIERVRSDVSEFIKCEEELYRKIAQGTRNPLLEACYELTIEVCRQSFRTALMRRHLTPDRIQSYQTRYNTLFNAIAARDVEAAVEFVKLHLVDEQKLLLHES</sequence>
<evidence type="ECO:0000313" key="8">
    <source>
        <dbReference type="Proteomes" id="UP000182045"/>
    </source>
</evidence>
<dbReference type="InterPro" id="IPR011711">
    <property type="entry name" value="GntR_C"/>
</dbReference>
<dbReference type="STRING" id="1666912.Ga0058931_2853"/>
<keyword evidence="3" id="KW-0804">Transcription</keyword>
<accession>A0A0P7WAF8</accession>
<reference evidence="6 7" key="1">
    <citation type="submission" date="2015-09" db="EMBL/GenBank/DDBJ databases">
        <title>Identification and resolution of microdiversity through metagenomic sequencing of parallel consortia.</title>
        <authorList>
            <person name="Nelson W.C."/>
            <person name="Romine M.F."/>
            <person name="Lindemann S.R."/>
        </authorList>
    </citation>
    <scope>NUCLEOTIDE SEQUENCE [LARGE SCALE GENOMIC DNA]</scope>
    <source>
        <strain evidence="6">HL-91</strain>
    </source>
</reference>
<organism evidence="6 7">
    <name type="scientific">Roseibaca calidilacus</name>
    <dbReference type="NCBI Taxonomy" id="1666912"/>
    <lineage>
        <taxon>Bacteria</taxon>
        <taxon>Pseudomonadati</taxon>
        <taxon>Pseudomonadota</taxon>
        <taxon>Alphaproteobacteria</taxon>
        <taxon>Rhodobacterales</taxon>
        <taxon>Paracoccaceae</taxon>
        <taxon>Roseinatronobacter</taxon>
    </lineage>
</organism>
<dbReference type="EMBL" id="FBYC01000004">
    <property type="protein sequence ID" value="CUX83225.1"/>
    <property type="molecule type" value="Genomic_DNA"/>
</dbReference>
<dbReference type="Gene3D" id="1.20.120.530">
    <property type="entry name" value="GntR ligand-binding domain-like"/>
    <property type="match status" value="1"/>
</dbReference>
<evidence type="ECO:0000256" key="2">
    <source>
        <dbReference type="ARBA" id="ARBA00023125"/>
    </source>
</evidence>